<dbReference type="SUPFAM" id="SSF55729">
    <property type="entry name" value="Acyl-CoA N-acyltransferases (Nat)"/>
    <property type="match status" value="1"/>
</dbReference>
<dbReference type="Gene3D" id="3.40.630.30">
    <property type="match status" value="1"/>
</dbReference>
<dbReference type="PROSITE" id="PS51186">
    <property type="entry name" value="GNAT"/>
    <property type="match status" value="1"/>
</dbReference>
<evidence type="ECO:0000256" key="1">
    <source>
        <dbReference type="SAM" id="Phobius"/>
    </source>
</evidence>
<dbReference type="PANTHER" id="PTHR43792">
    <property type="entry name" value="GNAT FAMILY, PUTATIVE (AFU_ORTHOLOGUE AFUA_3G00765)-RELATED-RELATED"/>
    <property type="match status" value="1"/>
</dbReference>
<dbReference type="Gene3D" id="3.30.530.20">
    <property type="match status" value="1"/>
</dbReference>
<evidence type="ECO:0000259" key="2">
    <source>
        <dbReference type="PROSITE" id="PS51186"/>
    </source>
</evidence>
<evidence type="ECO:0000313" key="3">
    <source>
        <dbReference type="EMBL" id="TKT92144.1"/>
    </source>
</evidence>
<name>A0A4U6DCP4_9BACT</name>
<feature type="transmembrane region" description="Helical" evidence="1">
    <location>
        <begin position="175"/>
        <end position="193"/>
    </location>
</feature>
<dbReference type="InterPro" id="IPR023393">
    <property type="entry name" value="START-like_dom_sf"/>
</dbReference>
<dbReference type="RefSeq" id="WP_137340514.1">
    <property type="nucleotide sequence ID" value="NZ_SZVO01000005.1"/>
</dbReference>
<organism evidence="3 4">
    <name type="scientific">Dyadobacter frigoris</name>
    <dbReference type="NCBI Taxonomy" id="2576211"/>
    <lineage>
        <taxon>Bacteria</taxon>
        <taxon>Pseudomonadati</taxon>
        <taxon>Bacteroidota</taxon>
        <taxon>Cytophagia</taxon>
        <taxon>Cytophagales</taxon>
        <taxon>Spirosomataceae</taxon>
        <taxon>Dyadobacter</taxon>
    </lineage>
</organism>
<accession>A0A4U6DCP4</accession>
<dbReference type="InterPro" id="IPR051531">
    <property type="entry name" value="N-acetyltransferase"/>
</dbReference>
<keyword evidence="3" id="KW-0808">Transferase</keyword>
<dbReference type="AlphaFoldDB" id="A0A4U6DCP4"/>
<keyword evidence="1" id="KW-0812">Transmembrane</keyword>
<evidence type="ECO:0000313" key="4">
    <source>
        <dbReference type="Proteomes" id="UP000304900"/>
    </source>
</evidence>
<feature type="domain" description="N-acetyltransferase" evidence="2">
    <location>
        <begin position="11"/>
        <end position="169"/>
    </location>
</feature>
<gene>
    <name evidence="3" type="ORF">FDK13_13515</name>
</gene>
<keyword evidence="1" id="KW-1133">Transmembrane helix</keyword>
<dbReference type="SUPFAM" id="SSF55961">
    <property type="entry name" value="Bet v1-like"/>
    <property type="match status" value="1"/>
</dbReference>
<dbReference type="GO" id="GO:0016747">
    <property type="term" value="F:acyltransferase activity, transferring groups other than amino-acyl groups"/>
    <property type="evidence" value="ECO:0007669"/>
    <property type="project" value="InterPro"/>
</dbReference>
<dbReference type="CDD" id="cd07818">
    <property type="entry name" value="SRPBCC_1"/>
    <property type="match status" value="1"/>
</dbReference>
<dbReference type="InterPro" id="IPR016181">
    <property type="entry name" value="Acyl_CoA_acyltransferase"/>
</dbReference>
<protein>
    <submittedName>
        <fullName evidence="3">GNAT family N-acetyltransferase</fullName>
    </submittedName>
</protein>
<dbReference type="Pfam" id="PF13302">
    <property type="entry name" value="Acetyltransf_3"/>
    <property type="match status" value="1"/>
</dbReference>
<dbReference type="InterPro" id="IPR000182">
    <property type="entry name" value="GNAT_dom"/>
</dbReference>
<keyword evidence="4" id="KW-1185">Reference proteome</keyword>
<dbReference type="Proteomes" id="UP000304900">
    <property type="component" value="Unassembled WGS sequence"/>
</dbReference>
<dbReference type="PANTHER" id="PTHR43792:SF13">
    <property type="entry name" value="ACETYLTRANSFERASE"/>
    <property type="match status" value="1"/>
</dbReference>
<sequence length="346" mass="39342">MKVFQIKTSRFILTKMTSADSDKYYRLSDNDKVMKFVTGAALSREESDKMLGQILRENGTNDYFGRYLVEDIKTGALVGAAKLESYGTEVEIGYRIMEEYWGKGVATSIAKSLIRFSIKTFDPTAVIAFVNIHNTASIRVLEKAGMKNIESIEDIDEEKFKFSYSHKTNSIMKKALYIILGLIGIFLIAAFIMPKDYAVEREIVINKPKAEVFEYLKSLRNQDNWSVWMKMDPHIKKSYKGTDGTIGFTSMWEGNDDVGKGEQEIKKISEGERIDTELRFIKPFESNNDAYMITESAGENQTKVKWGFSGKMPYPMNAMLPFMGMEKSVGSDFANGLKNLKEILEK</sequence>
<dbReference type="EMBL" id="SZVO01000005">
    <property type="protein sequence ID" value="TKT92144.1"/>
    <property type="molecule type" value="Genomic_DNA"/>
</dbReference>
<dbReference type="OrthoDB" id="9788916at2"/>
<proteinExistence type="predicted"/>
<keyword evidence="1" id="KW-0472">Membrane</keyword>
<reference evidence="3 4" key="1">
    <citation type="submission" date="2019-05" db="EMBL/GenBank/DDBJ databases">
        <title>Dyadobacter AR-3-8 sp. nov., isolated from arctic soil.</title>
        <authorList>
            <person name="Chaudhary D.K."/>
        </authorList>
    </citation>
    <scope>NUCLEOTIDE SEQUENCE [LARGE SCALE GENOMIC DNA]</scope>
    <source>
        <strain evidence="3 4">AR-3-8</strain>
    </source>
</reference>
<comment type="caution">
    <text evidence="3">The sequence shown here is derived from an EMBL/GenBank/DDBJ whole genome shotgun (WGS) entry which is preliminary data.</text>
</comment>